<dbReference type="Pfam" id="PF00977">
    <property type="entry name" value="His_biosynth"/>
    <property type="match status" value="1"/>
</dbReference>
<dbReference type="InterPro" id="IPR011858">
    <property type="entry name" value="His6/HISN3"/>
</dbReference>
<evidence type="ECO:0000256" key="6">
    <source>
        <dbReference type="RuleBase" id="RU003657"/>
    </source>
</evidence>
<dbReference type="InterPro" id="IPR011060">
    <property type="entry name" value="RibuloseP-bd_barrel"/>
</dbReference>
<organism evidence="7 8">
    <name type="scientific">Roseimicrobium gellanilyticum</name>
    <dbReference type="NCBI Taxonomy" id="748857"/>
    <lineage>
        <taxon>Bacteria</taxon>
        <taxon>Pseudomonadati</taxon>
        <taxon>Verrucomicrobiota</taxon>
        <taxon>Verrucomicrobiia</taxon>
        <taxon>Verrucomicrobiales</taxon>
        <taxon>Verrucomicrobiaceae</taxon>
        <taxon>Roseimicrobium</taxon>
    </lineage>
</organism>
<keyword evidence="4 7" id="KW-0413">Isomerase</keyword>
<dbReference type="Gene3D" id="3.20.20.70">
    <property type="entry name" value="Aldolase class I"/>
    <property type="match status" value="1"/>
</dbReference>
<dbReference type="PANTHER" id="PTHR43090:SF2">
    <property type="entry name" value="1-(5-PHOSPHORIBOSYL)-5-[(5-PHOSPHORIBOSYLAMINO)METHYLIDENEAMINO] IMIDAZOLE-4-CARBOXAMIDE ISOMERASE"/>
    <property type="match status" value="1"/>
</dbReference>
<dbReference type="RefSeq" id="WP_245958076.1">
    <property type="nucleotide sequence ID" value="NZ_QNRR01000001.1"/>
</dbReference>
<evidence type="ECO:0000256" key="1">
    <source>
        <dbReference type="ARBA" id="ARBA00009667"/>
    </source>
</evidence>
<evidence type="ECO:0000313" key="7">
    <source>
        <dbReference type="EMBL" id="RBP47891.1"/>
    </source>
</evidence>
<dbReference type="GO" id="GO:0005737">
    <property type="term" value="C:cytoplasm"/>
    <property type="evidence" value="ECO:0007669"/>
    <property type="project" value="TreeGrafter"/>
</dbReference>
<comment type="caution">
    <text evidence="7">The sequence shown here is derived from an EMBL/GenBank/DDBJ whole genome shotgun (WGS) entry which is preliminary data.</text>
</comment>
<dbReference type="PANTHER" id="PTHR43090">
    <property type="entry name" value="1-(5-PHOSPHORIBOSYL)-5-[(5-PHOSPHORIBOSYLAMINO)METHYLIDENEAMINO] IMIDAZOLE-4-CARBOXAMIDE ISOMERASE"/>
    <property type="match status" value="1"/>
</dbReference>
<dbReference type="Proteomes" id="UP000253426">
    <property type="component" value="Unassembled WGS sequence"/>
</dbReference>
<dbReference type="InterPro" id="IPR006062">
    <property type="entry name" value="His_biosynth"/>
</dbReference>
<keyword evidence="2 6" id="KW-0028">Amino-acid biosynthesis</keyword>
<dbReference type="GO" id="GO:0000105">
    <property type="term" value="P:L-histidine biosynthetic process"/>
    <property type="evidence" value="ECO:0007669"/>
    <property type="project" value="UniProtKB-KW"/>
</dbReference>
<protein>
    <submittedName>
        <fullName evidence="7">1-(5-phosphoribosyl)-5-[(5-phosphoribosylamino)methylideneamino] imidazole-4-carboxamide isomerase</fullName>
    </submittedName>
</protein>
<dbReference type="InterPro" id="IPR044524">
    <property type="entry name" value="Isoase_HisA-like"/>
</dbReference>
<evidence type="ECO:0000256" key="2">
    <source>
        <dbReference type="ARBA" id="ARBA00022605"/>
    </source>
</evidence>
<proteinExistence type="inferred from homology"/>
<comment type="similarity">
    <text evidence="1 6">Belongs to the HisA/HisF family.</text>
</comment>
<dbReference type="FunFam" id="3.20.20.70:FF:000110">
    <property type="entry name" value="1-(5-phosphoribosyl)-5-[(5-phosphoribosylamino)methylideneamino] imidazole-4-carboxamide isomerase, chloroplastic"/>
    <property type="match status" value="1"/>
</dbReference>
<keyword evidence="8" id="KW-1185">Reference proteome</keyword>
<dbReference type="SUPFAM" id="SSF51366">
    <property type="entry name" value="Ribulose-phoshate binding barrel"/>
    <property type="match status" value="1"/>
</dbReference>
<dbReference type="InterPro" id="IPR013785">
    <property type="entry name" value="Aldolase_TIM"/>
</dbReference>
<dbReference type="GO" id="GO:0000162">
    <property type="term" value="P:L-tryptophan biosynthetic process"/>
    <property type="evidence" value="ECO:0007669"/>
    <property type="project" value="TreeGrafter"/>
</dbReference>
<evidence type="ECO:0000256" key="3">
    <source>
        <dbReference type="ARBA" id="ARBA00023102"/>
    </source>
</evidence>
<dbReference type="GO" id="GO:0003949">
    <property type="term" value="F:1-(5-phosphoribosyl)-5-[(5-phosphoribosylamino)methylideneamino]imidazole-4-carboxamide isomerase activity"/>
    <property type="evidence" value="ECO:0007669"/>
    <property type="project" value="InterPro"/>
</dbReference>
<dbReference type="NCBIfam" id="TIGR02129">
    <property type="entry name" value="hisA_euk"/>
    <property type="match status" value="1"/>
</dbReference>
<dbReference type="CDD" id="cd04723">
    <property type="entry name" value="HisA_HisF"/>
    <property type="match status" value="1"/>
</dbReference>
<evidence type="ECO:0000313" key="8">
    <source>
        <dbReference type="Proteomes" id="UP000253426"/>
    </source>
</evidence>
<comment type="pathway">
    <text evidence="5">Amino-acid biosynthesis.</text>
</comment>
<gene>
    <name evidence="7" type="ORF">DES53_101691</name>
</gene>
<dbReference type="EMBL" id="QNRR01000001">
    <property type="protein sequence ID" value="RBP47891.1"/>
    <property type="molecule type" value="Genomic_DNA"/>
</dbReference>
<reference evidence="7 8" key="1">
    <citation type="submission" date="2018-06" db="EMBL/GenBank/DDBJ databases">
        <title>Genomic Encyclopedia of Type Strains, Phase IV (KMG-IV): sequencing the most valuable type-strain genomes for metagenomic binning, comparative biology and taxonomic classification.</title>
        <authorList>
            <person name="Goeker M."/>
        </authorList>
    </citation>
    <scope>NUCLEOTIDE SEQUENCE [LARGE SCALE GENOMIC DNA]</scope>
    <source>
        <strain evidence="7 8">DSM 25532</strain>
    </source>
</reference>
<dbReference type="AlphaFoldDB" id="A0A366HUD1"/>
<keyword evidence="3 6" id="KW-0368">Histidine biosynthesis</keyword>
<name>A0A366HUD1_9BACT</name>
<evidence type="ECO:0000256" key="4">
    <source>
        <dbReference type="ARBA" id="ARBA00023235"/>
    </source>
</evidence>
<sequence>MAMTRFRPCIDLHDGKVKQIVGSTLRDAGEGPRENFVSEKPASWYAELYKKDGLTGGHVIMLGKGNEEAALSALEVFPGGMHIGGGIRPDNARKFLDAGASHVIITSYAFDEQARFREDRVREMVDTVGRERLVLDLSCRATTDGWVVAMNRWQTMTDLIVDADAFKRLSPYCDEFLIHAVDVEGKCEGIDEALVKCLGVWCDNSVTYAGGARSVKDLERTQELSGGKVDVTIGSALDIFGGKGARYEECAGFNRR</sequence>
<accession>A0A366HUD1</accession>
<evidence type="ECO:0000256" key="5">
    <source>
        <dbReference type="ARBA" id="ARBA00029440"/>
    </source>
</evidence>